<dbReference type="RefSeq" id="WP_080063176.1">
    <property type="nucleotide sequence ID" value="NZ_MZGX01000003.1"/>
</dbReference>
<gene>
    <name evidence="3" type="primary">yhaO</name>
    <name evidence="3" type="ORF">CLHUN_07200</name>
</gene>
<dbReference type="OrthoDB" id="9773856at2"/>
<dbReference type="InterPro" id="IPR050535">
    <property type="entry name" value="DNA_Repair-Maintenance_Comp"/>
</dbReference>
<dbReference type="PANTHER" id="PTHR30337">
    <property type="entry name" value="COMPONENT OF ATP-DEPENDENT DSDNA EXONUCLEASE"/>
    <property type="match status" value="1"/>
</dbReference>
<dbReference type="InterPro" id="IPR004843">
    <property type="entry name" value="Calcineurin-like_PHP"/>
</dbReference>
<dbReference type="Gene3D" id="3.60.21.10">
    <property type="match status" value="1"/>
</dbReference>
<dbReference type="InterPro" id="IPR029052">
    <property type="entry name" value="Metallo-depent_PP-like"/>
</dbReference>
<accession>A0A1V4SPJ8</accession>
<feature type="domain" description="Calcineurin-like phosphoesterase" evidence="2">
    <location>
        <begin position="5"/>
        <end position="197"/>
    </location>
</feature>
<dbReference type="InterPro" id="IPR041796">
    <property type="entry name" value="Mre11_N"/>
</dbReference>
<evidence type="ECO:0000256" key="1">
    <source>
        <dbReference type="ARBA" id="ARBA00022801"/>
    </source>
</evidence>
<dbReference type="Proteomes" id="UP000191554">
    <property type="component" value="Unassembled WGS sequence"/>
</dbReference>
<dbReference type="STRING" id="48256.CLHUN_07200"/>
<reference evidence="3 4" key="1">
    <citation type="submission" date="2017-03" db="EMBL/GenBank/DDBJ databases">
        <title>Genome sequence of Clostridium hungatei DSM 14427.</title>
        <authorList>
            <person name="Poehlein A."/>
            <person name="Daniel R."/>
        </authorList>
    </citation>
    <scope>NUCLEOTIDE SEQUENCE [LARGE SCALE GENOMIC DNA]</scope>
    <source>
        <strain evidence="3 4">DSM 14427</strain>
    </source>
</reference>
<dbReference type="AlphaFoldDB" id="A0A1V4SPJ8"/>
<keyword evidence="1" id="KW-0378">Hydrolase</keyword>
<dbReference type="SUPFAM" id="SSF56300">
    <property type="entry name" value="Metallo-dependent phosphatases"/>
    <property type="match status" value="1"/>
</dbReference>
<evidence type="ECO:0000259" key="2">
    <source>
        <dbReference type="Pfam" id="PF00149"/>
    </source>
</evidence>
<evidence type="ECO:0000313" key="4">
    <source>
        <dbReference type="Proteomes" id="UP000191554"/>
    </source>
</evidence>
<comment type="caution">
    <text evidence="3">The sequence shown here is derived from an EMBL/GenBank/DDBJ whole genome shotgun (WGS) entry which is preliminary data.</text>
</comment>
<name>A0A1V4SPJ8_RUMHU</name>
<dbReference type="CDD" id="cd00840">
    <property type="entry name" value="MPP_Mre11_N"/>
    <property type="match status" value="1"/>
</dbReference>
<protein>
    <submittedName>
        <fullName evidence="3">Putative metallophosphoesterase YhaO</fullName>
    </submittedName>
</protein>
<dbReference type="Pfam" id="PF00149">
    <property type="entry name" value="Metallophos"/>
    <property type="match status" value="1"/>
</dbReference>
<dbReference type="EMBL" id="MZGX01000003">
    <property type="protein sequence ID" value="OPX45782.1"/>
    <property type="molecule type" value="Genomic_DNA"/>
</dbReference>
<sequence>MKQISFLHTADLHLDLPFSSLRSDEKAQLRRSEIESSLDRMARKIQEEKINLLIISGDLFEDKYIKGTTVTKLKNVFSELYETEIVIAPGNHDPITEKSCYKNTFWGSNVHILEDSRKVLYLEKYNTCIYSLGVKKDLRLDYEEILDMNIRRDRFNLLVFHGTVDMPFGEDDYNSITSKELLALNMDYVALGHMHCYCRYGNEKTTMINPGSPEPLGFDEEGEHGCVKGAISISEDSSKHTEIQFIPLALRHYHNIQINISDCTSDAEAVERIEEYLRQGRVSHLRTGEELPLLKSDASGARQGSSRDLYSIALSGFTSRSYSPDLAYIHEKLEKKLFFVKLKNLTSARLDYEQFLEDPGIKGAFIRRILDRLDIESSAEKRDTLFLAMQYGLQALENERVD</sequence>
<proteinExistence type="predicted"/>
<dbReference type="GO" id="GO:0016787">
    <property type="term" value="F:hydrolase activity"/>
    <property type="evidence" value="ECO:0007669"/>
    <property type="project" value="UniProtKB-KW"/>
</dbReference>
<organism evidence="3 4">
    <name type="scientific">Ruminiclostridium hungatei</name>
    <name type="common">Clostridium hungatei</name>
    <dbReference type="NCBI Taxonomy" id="48256"/>
    <lineage>
        <taxon>Bacteria</taxon>
        <taxon>Bacillati</taxon>
        <taxon>Bacillota</taxon>
        <taxon>Clostridia</taxon>
        <taxon>Eubacteriales</taxon>
        <taxon>Oscillospiraceae</taxon>
        <taxon>Ruminiclostridium</taxon>
    </lineage>
</organism>
<keyword evidence="4" id="KW-1185">Reference proteome</keyword>
<dbReference type="PANTHER" id="PTHR30337:SF7">
    <property type="entry name" value="PHOSPHOESTERASE"/>
    <property type="match status" value="1"/>
</dbReference>
<evidence type="ECO:0000313" key="3">
    <source>
        <dbReference type="EMBL" id="OPX45782.1"/>
    </source>
</evidence>